<dbReference type="KEGG" id="pabs:JIR001_04220"/>
<accession>A0A8D5ZJK9</accession>
<dbReference type="PROSITE" id="PS51257">
    <property type="entry name" value="PROKAR_LIPOPROTEIN"/>
    <property type="match status" value="1"/>
</dbReference>
<dbReference type="RefSeq" id="WP_212773986.1">
    <property type="nucleotide sequence ID" value="NZ_AP024601.1"/>
</dbReference>
<comment type="similarity">
    <text evidence="1">Belongs to the bacterial solute-binding protein 8 family.</text>
</comment>
<feature type="coiled-coil region" evidence="3">
    <location>
        <begin position="156"/>
        <end position="183"/>
    </location>
</feature>
<name>A0A8D5ZJK9_9BACL</name>
<dbReference type="InterPro" id="IPR054828">
    <property type="entry name" value="Vit_B12_bind_prot"/>
</dbReference>
<keyword evidence="7" id="KW-1185">Reference proteome</keyword>
<reference evidence="6" key="1">
    <citation type="journal article" date="2013" name="Int. J. Syst. Evol. Microbiol.">
        <title>Polycladomyces abyssicola gen. nov., sp. nov., a thermophilic filamentous bacterium isolated from hemipelagic sediment.</title>
        <authorList>
            <person name="Tsubouchi T."/>
            <person name="Shimane Y."/>
            <person name="Mori K."/>
            <person name="Usui K."/>
            <person name="Hiraki T."/>
            <person name="Tame A."/>
            <person name="Uematsu K."/>
            <person name="Maruyama T."/>
            <person name="Hatada Y."/>
        </authorList>
    </citation>
    <scope>NUCLEOTIDE SEQUENCE</scope>
    <source>
        <strain evidence="6">JIR-001</strain>
    </source>
</reference>
<evidence type="ECO:0000256" key="1">
    <source>
        <dbReference type="ARBA" id="ARBA00008814"/>
    </source>
</evidence>
<evidence type="ECO:0000256" key="3">
    <source>
        <dbReference type="SAM" id="Coils"/>
    </source>
</evidence>
<dbReference type="EMBL" id="AP024601">
    <property type="protein sequence ID" value="BCU80639.1"/>
    <property type="molecule type" value="Genomic_DNA"/>
</dbReference>
<evidence type="ECO:0000259" key="5">
    <source>
        <dbReference type="PROSITE" id="PS50983"/>
    </source>
</evidence>
<organism evidence="6 7">
    <name type="scientific">Polycladomyces abyssicola</name>
    <dbReference type="NCBI Taxonomy" id="1125966"/>
    <lineage>
        <taxon>Bacteria</taxon>
        <taxon>Bacillati</taxon>
        <taxon>Bacillota</taxon>
        <taxon>Bacilli</taxon>
        <taxon>Bacillales</taxon>
        <taxon>Thermoactinomycetaceae</taxon>
        <taxon>Polycladomyces</taxon>
    </lineage>
</organism>
<feature type="chain" id="PRO_5038954045" evidence="4">
    <location>
        <begin position="21"/>
        <end position="314"/>
    </location>
</feature>
<sequence>MKKWFGWLLTLLLVMTMGVAGCSQSPQPHADHDGKQGAYPVTLKDASGQSVTIKREPQRIVSLVPSTTEIAFSLGLDKKIVGVSSLDNYPAGAAKKEKVGDLKINVEKVVSLKPDLVLANPINGQDTIGQLRKLGLTVLVVDGQSLKGVEDSILLVGKATGAMDKARQVIAKMEQEKNHVTQKVASIPADKRVKVWIELDPTLFTAGSGTFMDELIRLAGGNNVAASQKGWPQVSAEQVVKWNPDVIIATYDTGGNKVVSQIASRSGWAGINAVKQKRIVTVNPDLVNRPGPRVTQGLKQIAQALYPQVFSAKQ</sequence>
<dbReference type="CDD" id="cd01143">
    <property type="entry name" value="YvrC"/>
    <property type="match status" value="1"/>
</dbReference>
<reference evidence="6" key="2">
    <citation type="journal article" date="2021" name="Microbiol. Resour. Announc.">
        <title>Complete Genome Sequence of Polycladomyces abyssicola JIR-001T, Isolated from Hemipelagic Sediment in Deep Seawater.</title>
        <authorList>
            <person name="Tsubouchi T."/>
            <person name="Kaneko Y."/>
        </authorList>
    </citation>
    <scope>NUCLEOTIDE SEQUENCE</scope>
    <source>
        <strain evidence="6">JIR-001</strain>
    </source>
</reference>
<keyword evidence="2 4" id="KW-0732">Signal</keyword>
<dbReference type="Proteomes" id="UP000677436">
    <property type="component" value="Chromosome"/>
</dbReference>
<evidence type="ECO:0000256" key="2">
    <source>
        <dbReference type="ARBA" id="ARBA00022729"/>
    </source>
</evidence>
<feature type="domain" description="Fe/B12 periplasmic-binding" evidence="5">
    <location>
        <begin position="59"/>
        <end position="309"/>
    </location>
</feature>
<evidence type="ECO:0000256" key="4">
    <source>
        <dbReference type="SAM" id="SignalP"/>
    </source>
</evidence>
<dbReference type="SUPFAM" id="SSF53807">
    <property type="entry name" value="Helical backbone' metal receptor"/>
    <property type="match status" value="1"/>
</dbReference>
<feature type="signal peptide" evidence="4">
    <location>
        <begin position="1"/>
        <end position="20"/>
    </location>
</feature>
<dbReference type="Gene3D" id="3.40.50.1980">
    <property type="entry name" value="Nitrogenase molybdenum iron protein domain"/>
    <property type="match status" value="2"/>
</dbReference>
<dbReference type="GO" id="GO:0071281">
    <property type="term" value="P:cellular response to iron ion"/>
    <property type="evidence" value="ECO:0007669"/>
    <property type="project" value="TreeGrafter"/>
</dbReference>
<dbReference type="PANTHER" id="PTHR30535:SF34">
    <property type="entry name" value="MOLYBDATE-BINDING PROTEIN MOLA"/>
    <property type="match status" value="1"/>
</dbReference>
<dbReference type="PROSITE" id="PS50983">
    <property type="entry name" value="FE_B12_PBP"/>
    <property type="match status" value="1"/>
</dbReference>
<dbReference type="Pfam" id="PF01497">
    <property type="entry name" value="Peripla_BP_2"/>
    <property type="match status" value="1"/>
</dbReference>
<protein>
    <submittedName>
        <fullName evidence="6">Putative ABC transporter substrate-binding lipoprotein YvrC</fullName>
    </submittedName>
</protein>
<evidence type="ECO:0000313" key="6">
    <source>
        <dbReference type="EMBL" id="BCU80639.1"/>
    </source>
</evidence>
<dbReference type="InterPro" id="IPR002491">
    <property type="entry name" value="ABC_transptr_periplasmic_BD"/>
</dbReference>
<dbReference type="NCBIfam" id="NF038402">
    <property type="entry name" value="TroA_like"/>
    <property type="match status" value="1"/>
</dbReference>
<dbReference type="InterPro" id="IPR050902">
    <property type="entry name" value="ABC_Transporter_SBP"/>
</dbReference>
<keyword evidence="6" id="KW-0449">Lipoprotein</keyword>
<proteinExistence type="inferred from homology"/>
<keyword evidence="3" id="KW-0175">Coiled coil</keyword>
<evidence type="ECO:0000313" key="7">
    <source>
        <dbReference type="Proteomes" id="UP000677436"/>
    </source>
</evidence>
<dbReference type="PANTHER" id="PTHR30535">
    <property type="entry name" value="VITAMIN B12-BINDING PROTEIN"/>
    <property type="match status" value="1"/>
</dbReference>
<gene>
    <name evidence="6" type="primary">yvrC</name>
    <name evidence="6" type="ORF">JIR001_04220</name>
</gene>
<dbReference type="AlphaFoldDB" id="A0A8D5ZJK9"/>